<evidence type="ECO:0000256" key="5">
    <source>
        <dbReference type="ARBA" id="ARBA00023157"/>
    </source>
</evidence>
<dbReference type="InterPro" id="IPR051470">
    <property type="entry name" value="Thiol:disulfide_interchange"/>
</dbReference>
<dbReference type="InterPro" id="IPR036249">
    <property type="entry name" value="Thioredoxin-like_sf"/>
</dbReference>
<evidence type="ECO:0000259" key="8">
    <source>
        <dbReference type="Pfam" id="PF10411"/>
    </source>
</evidence>
<evidence type="ECO:0000256" key="7">
    <source>
        <dbReference type="RuleBase" id="RU364038"/>
    </source>
</evidence>
<dbReference type="Gene3D" id="3.40.30.10">
    <property type="entry name" value="Glutaredoxin"/>
    <property type="match status" value="1"/>
</dbReference>
<evidence type="ECO:0000259" key="9">
    <source>
        <dbReference type="Pfam" id="PF13098"/>
    </source>
</evidence>
<evidence type="ECO:0000256" key="4">
    <source>
        <dbReference type="ARBA" id="ARBA00022764"/>
    </source>
</evidence>
<keyword evidence="11" id="KW-1185">Reference proteome</keyword>
<reference evidence="10 11" key="1">
    <citation type="submission" date="2015-04" db="EMBL/GenBank/DDBJ databases">
        <title>Draft Genome Sequence of the Novel Agar-Digesting Marine Bacterium Q1.</title>
        <authorList>
            <person name="Li Y."/>
            <person name="Li D."/>
            <person name="Chen G."/>
            <person name="Du Z."/>
        </authorList>
    </citation>
    <scope>NUCLEOTIDE SEQUENCE [LARGE SCALE GENOMIC DNA]</scope>
    <source>
        <strain evidence="10 11">Q1</strain>
    </source>
</reference>
<dbReference type="Pfam" id="PF10411">
    <property type="entry name" value="DsbC_N"/>
    <property type="match status" value="1"/>
</dbReference>
<comment type="function">
    <text evidence="7">Required for disulfide bond formation in some periplasmic proteins. Acts by transferring its disulfide bond to other proteins and is reduced in the process.</text>
</comment>
<dbReference type="PANTHER" id="PTHR35272">
    <property type="entry name" value="THIOL:DISULFIDE INTERCHANGE PROTEIN DSBC-RELATED"/>
    <property type="match status" value="1"/>
</dbReference>
<comment type="subcellular location">
    <subcellularLocation>
        <location evidence="1 7">Periplasm</location>
    </subcellularLocation>
</comment>
<evidence type="ECO:0000256" key="6">
    <source>
        <dbReference type="ARBA" id="ARBA00023284"/>
    </source>
</evidence>
<proteinExistence type="inferred from homology"/>
<dbReference type="InterPro" id="IPR033954">
    <property type="entry name" value="DiS-bond_Isoase_DsbC/G"/>
</dbReference>
<sequence length="237" mass="26254">MVLFKKALMLLVLPLVTIFALANSHQQLQQKLQNALEWQINSIVNSPIEGIYQLDTERGIFYASADGKYLMQARIYNVEAGMRDETEAALKAVRLNGVKRFVGDAIEFKADNEKYAVTVFTDLSCAYCQRMHEQMSEYNSIGITVRYLAFPSAGLSSQGFDDLISVWCAKDPKHAMTLAQAGKPIAANSCKNSIEEQFRFGQQIGINGTPNIILPDGSIIAGYQSASELLMTLTTPR</sequence>
<feature type="signal peptide" evidence="7">
    <location>
        <begin position="1"/>
        <end position="22"/>
    </location>
</feature>
<gene>
    <name evidence="10" type="ORF">XM47_18365</name>
</gene>
<comment type="similarity">
    <text evidence="2 7">Belongs to the thioredoxin family. DsbC subfamily.</text>
</comment>
<dbReference type="Gene3D" id="3.10.450.70">
    <property type="entry name" value="Disulphide bond isomerase, DsbC/G, N-terminal"/>
    <property type="match status" value="1"/>
</dbReference>
<evidence type="ECO:0000256" key="3">
    <source>
        <dbReference type="ARBA" id="ARBA00022729"/>
    </source>
</evidence>
<evidence type="ECO:0000313" key="10">
    <source>
        <dbReference type="EMBL" id="KMT63691.1"/>
    </source>
</evidence>
<comment type="caution">
    <text evidence="10">The sequence shown here is derived from an EMBL/GenBank/DDBJ whole genome shotgun (WGS) entry which is preliminary data.</text>
</comment>
<dbReference type="STRING" id="1513271.XM47_18365"/>
<feature type="chain" id="PRO_5010006785" description="Thiol:disulfide interchange protein" evidence="7">
    <location>
        <begin position="23"/>
        <end position="237"/>
    </location>
</feature>
<dbReference type="InterPro" id="IPR012336">
    <property type="entry name" value="Thioredoxin-like_fold"/>
</dbReference>
<feature type="domain" description="Thioredoxin-like fold" evidence="9">
    <location>
        <begin position="110"/>
        <end position="230"/>
    </location>
</feature>
<keyword evidence="6 7" id="KW-0676">Redox-active center</keyword>
<keyword evidence="5" id="KW-1015">Disulfide bond</keyword>
<accession>A0A0J8JH22</accession>
<dbReference type="Proteomes" id="UP000037600">
    <property type="component" value="Unassembled WGS sequence"/>
</dbReference>
<dbReference type="OrthoDB" id="12976at2"/>
<dbReference type="InterPro" id="IPR009094">
    <property type="entry name" value="DiS-bond_isomerase_DsbC/G_N_sf"/>
</dbReference>
<evidence type="ECO:0000256" key="2">
    <source>
        <dbReference type="ARBA" id="ARBA00009813"/>
    </source>
</evidence>
<dbReference type="InterPro" id="IPR018950">
    <property type="entry name" value="DiS-bond_isomerase_DsbC/G_N"/>
</dbReference>
<evidence type="ECO:0000256" key="1">
    <source>
        <dbReference type="ARBA" id="ARBA00004418"/>
    </source>
</evidence>
<evidence type="ECO:0000313" key="11">
    <source>
        <dbReference type="Proteomes" id="UP000037600"/>
    </source>
</evidence>
<dbReference type="PATRIC" id="fig|1513271.3.peg.3769"/>
<keyword evidence="3 7" id="KW-0732">Signal</keyword>
<feature type="domain" description="Disulphide bond isomerase DsbC/G N-terminal" evidence="8">
    <location>
        <begin position="23"/>
        <end position="81"/>
    </location>
</feature>
<name>A0A0J8JH22_9ALTE</name>
<dbReference type="SUPFAM" id="SSF54423">
    <property type="entry name" value="DsbC/DsbG N-terminal domain-like"/>
    <property type="match status" value="1"/>
</dbReference>
<protein>
    <recommendedName>
        <fullName evidence="7">Thiol:disulfide interchange protein</fullName>
    </recommendedName>
</protein>
<dbReference type="Pfam" id="PF13098">
    <property type="entry name" value="Thioredoxin_2"/>
    <property type="match status" value="1"/>
</dbReference>
<dbReference type="AlphaFoldDB" id="A0A0J8JH22"/>
<dbReference type="CDD" id="cd03020">
    <property type="entry name" value="DsbA_DsbC_DsbG"/>
    <property type="match status" value="1"/>
</dbReference>
<dbReference type="GO" id="GO:0042597">
    <property type="term" value="C:periplasmic space"/>
    <property type="evidence" value="ECO:0007669"/>
    <property type="project" value="UniProtKB-SubCell"/>
</dbReference>
<dbReference type="SUPFAM" id="SSF52833">
    <property type="entry name" value="Thioredoxin-like"/>
    <property type="match status" value="1"/>
</dbReference>
<dbReference type="EMBL" id="LAZL01000047">
    <property type="protein sequence ID" value="KMT63691.1"/>
    <property type="molecule type" value="Genomic_DNA"/>
</dbReference>
<dbReference type="PANTHER" id="PTHR35272:SF3">
    <property type="entry name" value="THIOL:DISULFIDE INTERCHANGE PROTEIN DSBC"/>
    <property type="match status" value="1"/>
</dbReference>
<organism evidence="10 11">
    <name type="scientific">Catenovulum maritimum</name>
    <dbReference type="NCBI Taxonomy" id="1513271"/>
    <lineage>
        <taxon>Bacteria</taxon>
        <taxon>Pseudomonadati</taxon>
        <taxon>Pseudomonadota</taxon>
        <taxon>Gammaproteobacteria</taxon>
        <taxon>Alteromonadales</taxon>
        <taxon>Alteromonadaceae</taxon>
        <taxon>Catenovulum</taxon>
    </lineage>
</organism>
<keyword evidence="4 7" id="KW-0574">Periplasm</keyword>